<evidence type="ECO:0000256" key="4">
    <source>
        <dbReference type="ARBA" id="ARBA00023125"/>
    </source>
</evidence>
<dbReference type="InterPro" id="IPR001138">
    <property type="entry name" value="Zn2Cys6_DnaBD"/>
</dbReference>
<organism evidence="9 10">
    <name type="scientific">Penicillium olsonii</name>
    <dbReference type="NCBI Taxonomy" id="99116"/>
    <lineage>
        <taxon>Eukaryota</taxon>
        <taxon>Fungi</taxon>
        <taxon>Dikarya</taxon>
        <taxon>Ascomycota</taxon>
        <taxon>Pezizomycotina</taxon>
        <taxon>Eurotiomycetes</taxon>
        <taxon>Eurotiomycetidae</taxon>
        <taxon>Eurotiales</taxon>
        <taxon>Aspergillaceae</taxon>
        <taxon>Penicillium</taxon>
    </lineage>
</organism>
<comment type="subcellular location">
    <subcellularLocation>
        <location evidence="1">Nucleus</location>
    </subcellularLocation>
</comment>
<gene>
    <name evidence="9" type="ORF">POLS_LOCUS1800</name>
</gene>
<dbReference type="PROSITE" id="PS50048">
    <property type="entry name" value="ZN2_CY6_FUNGAL_2"/>
    <property type="match status" value="1"/>
</dbReference>
<dbReference type="CDD" id="cd12148">
    <property type="entry name" value="fungal_TF_MHR"/>
    <property type="match status" value="1"/>
</dbReference>
<dbReference type="GO" id="GO:0003677">
    <property type="term" value="F:DNA binding"/>
    <property type="evidence" value="ECO:0007669"/>
    <property type="project" value="UniProtKB-KW"/>
</dbReference>
<keyword evidence="2" id="KW-0479">Metal-binding</keyword>
<dbReference type="GO" id="GO:0006351">
    <property type="term" value="P:DNA-templated transcription"/>
    <property type="evidence" value="ECO:0007669"/>
    <property type="project" value="InterPro"/>
</dbReference>
<evidence type="ECO:0000313" key="9">
    <source>
        <dbReference type="EMBL" id="CAG7998945.1"/>
    </source>
</evidence>
<name>A0A9W4HFK2_PENOL</name>
<dbReference type="Proteomes" id="UP001153618">
    <property type="component" value="Unassembled WGS sequence"/>
</dbReference>
<proteinExistence type="predicted"/>
<dbReference type="SUPFAM" id="SSF57701">
    <property type="entry name" value="Zn2/Cys6 DNA-binding domain"/>
    <property type="match status" value="1"/>
</dbReference>
<dbReference type="SMART" id="SM00066">
    <property type="entry name" value="GAL4"/>
    <property type="match status" value="1"/>
</dbReference>
<dbReference type="PROSITE" id="PS00463">
    <property type="entry name" value="ZN2_CY6_FUNGAL_1"/>
    <property type="match status" value="1"/>
</dbReference>
<evidence type="ECO:0000256" key="6">
    <source>
        <dbReference type="ARBA" id="ARBA00023242"/>
    </source>
</evidence>
<keyword evidence="6" id="KW-0539">Nucleus</keyword>
<evidence type="ECO:0000256" key="1">
    <source>
        <dbReference type="ARBA" id="ARBA00004123"/>
    </source>
</evidence>
<dbReference type="GO" id="GO:0000981">
    <property type="term" value="F:DNA-binding transcription factor activity, RNA polymerase II-specific"/>
    <property type="evidence" value="ECO:0007669"/>
    <property type="project" value="InterPro"/>
</dbReference>
<comment type="caution">
    <text evidence="9">The sequence shown here is derived from an EMBL/GenBank/DDBJ whole genome shotgun (WGS) entry which is preliminary data.</text>
</comment>
<evidence type="ECO:0000256" key="3">
    <source>
        <dbReference type="ARBA" id="ARBA00023015"/>
    </source>
</evidence>
<protein>
    <recommendedName>
        <fullName evidence="8">Zn(2)-C6 fungal-type domain-containing protein</fullName>
    </recommendedName>
</protein>
<dbReference type="CDD" id="cd00067">
    <property type="entry name" value="GAL4"/>
    <property type="match status" value="1"/>
</dbReference>
<feature type="compositionally biased region" description="Basic and acidic residues" evidence="7">
    <location>
        <begin position="120"/>
        <end position="134"/>
    </location>
</feature>
<dbReference type="InterPro" id="IPR036864">
    <property type="entry name" value="Zn2-C6_fun-type_DNA-bd_sf"/>
</dbReference>
<keyword evidence="4" id="KW-0238">DNA-binding</keyword>
<feature type="region of interest" description="Disordered" evidence="7">
    <location>
        <begin position="83"/>
        <end position="151"/>
    </location>
</feature>
<evidence type="ECO:0000259" key="8">
    <source>
        <dbReference type="PROSITE" id="PS50048"/>
    </source>
</evidence>
<dbReference type="GO" id="GO:0005634">
    <property type="term" value="C:nucleus"/>
    <property type="evidence" value="ECO:0007669"/>
    <property type="project" value="UniProtKB-SubCell"/>
</dbReference>
<evidence type="ECO:0000256" key="7">
    <source>
        <dbReference type="SAM" id="MobiDB-lite"/>
    </source>
</evidence>
<dbReference type="InterPro" id="IPR050613">
    <property type="entry name" value="Sec_Metabolite_Reg"/>
</dbReference>
<sequence length="677" mass="76996">MTERFPGPQVLLACERCHRRKVKCDKQTPCSKCERLGIVCVPVRRARFPRGRVTQPAKSNPAGSDSALTNRVNELEKQLLKLATGDPGTSSPLDATGHRPLGPSDESQPVDKPLLSGQTDRAELTETQKCDRNVSHTQKARTPPFGPHLAISTYTDKVNTENPIPEIKLSPQTRRDLGAIYFYNVDPLFKILHRPSVQSFLYEGQRYLNYELHDHAPNTLAAAIYYCAVCSMEDSQYNSLFSEPRETMVAQLQRETELALLKADCTTSNDLTILQAYVLFLLATWTHDKSRRVWTMLSMALRMAQALSLHMAQPPFETTPFEQEMRRRLWLAIGLLDVSAALSHASEPMMQATWLESHPPSNINDEDISLDTQSKPASKDAREFTDMTFSFVVFEAQNTVRSIGFSGWAQSVIENPALRQQLIHQFRTTVSRLLIGCKPDTEPFHRFAHLSARTMNSWLQLISIRPLRASKSFIYPAIQGDGVLRLTADNLQAIMEGHHDPRVSSWRWFDCMWTPWHGLAVAMAELCTCKELSVMERYWPLVDTVYAECHSSLDDTQSCRVRKPMEKLYSHMRIRRDDMLREQSMAVNANDTAFDEILSTIAEPQNFPSLSFGLAPTSGFYHQHQPDSADTVQDSLNFLDLVPNIWDEVNFNETAIDNEMNTWQSYEDFIIDFQNAV</sequence>
<dbReference type="InterPro" id="IPR007219">
    <property type="entry name" value="XnlR_reg_dom"/>
</dbReference>
<dbReference type="GO" id="GO:0008270">
    <property type="term" value="F:zinc ion binding"/>
    <property type="evidence" value="ECO:0007669"/>
    <property type="project" value="InterPro"/>
</dbReference>
<dbReference type="AlphaFoldDB" id="A0A9W4HFK2"/>
<dbReference type="Gene3D" id="4.10.240.10">
    <property type="entry name" value="Zn(2)-C6 fungal-type DNA-binding domain"/>
    <property type="match status" value="1"/>
</dbReference>
<keyword evidence="10" id="KW-1185">Reference proteome</keyword>
<keyword evidence="5" id="KW-0804">Transcription</keyword>
<keyword evidence="3" id="KW-0805">Transcription regulation</keyword>
<evidence type="ECO:0000313" key="10">
    <source>
        <dbReference type="Proteomes" id="UP001153618"/>
    </source>
</evidence>
<dbReference type="PANTHER" id="PTHR31001">
    <property type="entry name" value="UNCHARACTERIZED TRANSCRIPTIONAL REGULATORY PROTEIN"/>
    <property type="match status" value="1"/>
</dbReference>
<feature type="domain" description="Zn(2)-C6 fungal-type" evidence="8">
    <location>
        <begin position="13"/>
        <end position="41"/>
    </location>
</feature>
<accession>A0A9W4HFK2</accession>
<dbReference type="OrthoDB" id="435881at2759"/>
<dbReference type="Pfam" id="PF04082">
    <property type="entry name" value="Fungal_trans"/>
    <property type="match status" value="1"/>
</dbReference>
<evidence type="ECO:0000256" key="2">
    <source>
        <dbReference type="ARBA" id="ARBA00022723"/>
    </source>
</evidence>
<evidence type="ECO:0000256" key="5">
    <source>
        <dbReference type="ARBA" id="ARBA00023163"/>
    </source>
</evidence>
<dbReference type="PANTHER" id="PTHR31001:SF50">
    <property type="entry name" value="ZN(II)2CYS6 TRANSCRIPTION FACTOR (EUROFUNG)"/>
    <property type="match status" value="1"/>
</dbReference>
<reference evidence="9" key="1">
    <citation type="submission" date="2021-07" db="EMBL/GenBank/DDBJ databases">
        <authorList>
            <person name="Branca A.L. A."/>
        </authorList>
    </citation>
    <scope>NUCLEOTIDE SEQUENCE</scope>
</reference>
<dbReference type="EMBL" id="CAJVOS010000012">
    <property type="protein sequence ID" value="CAG7998945.1"/>
    <property type="molecule type" value="Genomic_DNA"/>
</dbReference>
<dbReference type="Pfam" id="PF00172">
    <property type="entry name" value="Zn_clus"/>
    <property type="match status" value="1"/>
</dbReference>